<gene>
    <name evidence="2" type="ORF">SAMN04489807_2568</name>
</gene>
<feature type="transmembrane region" description="Helical" evidence="1">
    <location>
        <begin position="21"/>
        <end position="45"/>
    </location>
</feature>
<keyword evidence="1" id="KW-0472">Membrane</keyword>
<dbReference type="RefSeq" id="WP_060926974.1">
    <property type="nucleotide sequence ID" value="NZ_FNSQ01000005.1"/>
</dbReference>
<evidence type="ECO:0000313" key="3">
    <source>
        <dbReference type="Proteomes" id="UP000183750"/>
    </source>
</evidence>
<name>A0A1H4NSM7_9MICO</name>
<keyword evidence="1" id="KW-0812">Transmembrane</keyword>
<organism evidence="2 3">
    <name type="scientific">Microbacterium hydrocarbonoxydans</name>
    <dbReference type="NCBI Taxonomy" id="273678"/>
    <lineage>
        <taxon>Bacteria</taxon>
        <taxon>Bacillati</taxon>
        <taxon>Actinomycetota</taxon>
        <taxon>Actinomycetes</taxon>
        <taxon>Micrococcales</taxon>
        <taxon>Microbacteriaceae</taxon>
        <taxon>Microbacterium</taxon>
    </lineage>
</organism>
<dbReference type="Proteomes" id="UP000183750">
    <property type="component" value="Unassembled WGS sequence"/>
</dbReference>
<dbReference type="OrthoDB" id="5065122at2"/>
<evidence type="ECO:0000313" key="2">
    <source>
        <dbReference type="EMBL" id="SEB98129.1"/>
    </source>
</evidence>
<sequence>MSLTVDERLLRGMARDAAIYALTRPVAIVMWVALTAALVLSILNLRAPGVREGISGLLPVLSIGLMLYAVVMTIAGARRAVRAATPPGTSVWVRLGETELQIGAGTRTSDIPYTTFQGLRAGRDAVIFRISGSTAVTAVPRSLVSDEDIARLRSLIG</sequence>
<keyword evidence="3" id="KW-1185">Reference proteome</keyword>
<keyword evidence="1" id="KW-1133">Transmembrane helix</keyword>
<evidence type="ECO:0000256" key="1">
    <source>
        <dbReference type="SAM" id="Phobius"/>
    </source>
</evidence>
<feature type="transmembrane region" description="Helical" evidence="1">
    <location>
        <begin position="57"/>
        <end position="77"/>
    </location>
</feature>
<protein>
    <recommendedName>
        <fullName evidence="4">YcxB-like protein</fullName>
    </recommendedName>
</protein>
<dbReference type="AlphaFoldDB" id="A0A1H4NSM7"/>
<dbReference type="EMBL" id="FNSQ01000005">
    <property type="protein sequence ID" value="SEB98129.1"/>
    <property type="molecule type" value="Genomic_DNA"/>
</dbReference>
<proteinExistence type="predicted"/>
<reference evidence="3" key="1">
    <citation type="submission" date="2016-10" db="EMBL/GenBank/DDBJ databases">
        <authorList>
            <person name="Varghese N."/>
            <person name="Submissions S."/>
        </authorList>
    </citation>
    <scope>NUCLEOTIDE SEQUENCE [LARGE SCALE GENOMIC DNA]</scope>
    <source>
        <strain evidence="3">DSM 16089</strain>
    </source>
</reference>
<evidence type="ECO:0008006" key="4">
    <source>
        <dbReference type="Google" id="ProtNLM"/>
    </source>
</evidence>
<accession>A0A1H4NSM7</accession>